<dbReference type="KEGG" id="wjo:FOL01_0512"/>
<dbReference type="Pfam" id="PF00300">
    <property type="entry name" value="His_Phos_1"/>
    <property type="match status" value="1"/>
</dbReference>
<dbReference type="InterPro" id="IPR029033">
    <property type="entry name" value="His_PPase_superfam"/>
</dbReference>
<dbReference type="InterPro" id="IPR013078">
    <property type="entry name" value="His_Pase_superF_clade-1"/>
</dbReference>
<dbReference type="GO" id="GO:0005737">
    <property type="term" value="C:cytoplasm"/>
    <property type="evidence" value="ECO:0007669"/>
    <property type="project" value="TreeGrafter"/>
</dbReference>
<feature type="active site" description="Proton donor/acceptor" evidence="1">
    <location>
        <position position="85"/>
    </location>
</feature>
<dbReference type="PANTHER" id="PTHR48100">
    <property type="entry name" value="BROAD-SPECIFICITY PHOSPHATASE YOR283W-RELATED"/>
    <property type="match status" value="1"/>
</dbReference>
<accession>A0A1L6R9Z9</accession>
<proteinExistence type="predicted"/>
<dbReference type="Gene3D" id="3.40.50.1240">
    <property type="entry name" value="Phosphoglycerate mutase-like"/>
    <property type="match status" value="1"/>
</dbReference>
<dbReference type="GO" id="GO:0016791">
    <property type="term" value="F:phosphatase activity"/>
    <property type="evidence" value="ECO:0007669"/>
    <property type="project" value="TreeGrafter"/>
</dbReference>
<dbReference type="SMART" id="SM00855">
    <property type="entry name" value="PGAM"/>
    <property type="match status" value="1"/>
</dbReference>
<feature type="active site" description="Tele-phosphohistidine intermediate" evidence="1">
    <location>
        <position position="9"/>
    </location>
</feature>
<dbReference type="AlphaFoldDB" id="A0A1L6R9Z9"/>
<sequence length="204" mass="23020">MTTFYFVRHGQTLANAAGLKQGQINSDITRLDDTGRRQVNELAKHFDISFADSLVISPLHRTAQTADILNETAGIPVRTDERVLEISYGEWDGKQNQQLIADFPDVFNPVLHDVTENYTKYAVSGETFSQVVNRVNLFLNKETKQNPDDQIIVVTHGFTIKAVLMAIFGMNHVTNNIPEPDNASVTKLKQAANGDRYLYYFNRN</sequence>
<gene>
    <name evidence="3" type="ORF">FOL01_0512</name>
</gene>
<feature type="binding site" evidence="2">
    <location>
        <begin position="85"/>
        <end position="88"/>
    </location>
    <ligand>
        <name>substrate</name>
    </ligand>
</feature>
<dbReference type="STRING" id="1631871.FOL01_0512"/>
<dbReference type="SUPFAM" id="SSF53254">
    <property type="entry name" value="Phosphoglycerate mutase-like"/>
    <property type="match status" value="1"/>
</dbReference>
<feature type="binding site" evidence="2">
    <location>
        <position position="61"/>
    </location>
    <ligand>
        <name>substrate</name>
    </ligand>
</feature>
<dbReference type="PANTHER" id="PTHR48100:SF1">
    <property type="entry name" value="HISTIDINE PHOSPHATASE FAMILY PROTEIN-RELATED"/>
    <property type="match status" value="1"/>
</dbReference>
<dbReference type="InterPro" id="IPR050275">
    <property type="entry name" value="PGM_Phosphatase"/>
</dbReference>
<dbReference type="EMBL" id="CP014332">
    <property type="protein sequence ID" value="APS41371.1"/>
    <property type="molecule type" value="Genomic_DNA"/>
</dbReference>
<feature type="binding site" evidence="2">
    <location>
        <begin position="8"/>
        <end position="15"/>
    </location>
    <ligand>
        <name>substrate</name>
    </ligand>
</feature>
<reference evidence="3 4" key="1">
    <citation type="submission" date="2016-02" db="EMBL/GenBank/DDBJ databases">
        <title>Complete Genome Sequence of Weissella jogaejeotgali FOL01.</title>
        <authorList>
            <person name="Lee J.-H."/>
            <person name="Ku H.-J."/>
        </authorList>
    </citation>
    <scope>NUCLEOTIDE SEQUENCE [LARGE SCALE GENOMIC DNA]</scope>
    <source>
        <strain evidence="3 4">FOL01</strain>
    </source>
</reference>
<evidence type="ECO:0000313" key="3">
    <source>
        <dbReference type="EMBL" id="APS41371.1"/>
    </source>
</evidence>
<evidence type="ECO:0000256" key="1">
    <source>
        <dbReference type="PIRSR" id="PIRSR613078-1"/>
    </source>
</evidence>
<dbReference type="Proteomes" id="UP000185473">
    <property type="component" value="Chromosome"/>
</dbReference>
<name>A0A1L6R9Z9_9LACO</name>
<dbReference type="RefSeq" id="WP_075269220.1">
    <property type="nucleotide sequence ID" value="NZ_CP014332.1"/>
</dbReference>
<organism evidence="3 4">
    <name type="scientific">Weissella jogaejeotgali</name>
    <dbReference type="NCBI Taxonomy" id="1631871"/>
    <lineage>
        <taxon>Bacteria</taxon>
        <taxon>Bacillati</taxon>
        <taxon>Bacillota</taxon>
        <taxon>Bacilli</taxon>
        <taxon>Lactobacillales</taxon>
        <taxon>Lactobacillaceae</taxon>
        <taxon>Weissella</taxon>
    </lineage>
</organism>
<dbReference type="PIRSF" id="PIRSF000709">
    <property type="entry name" value="6PFK_2-Ptase"/>
    <property type="match status" value="1"/>
</dbReference>
<evidence type="ECO:0000256" key="2">
    <source>
        <dbReference type="PIRSR" id="PIRSR613078-2"/>
    </source>
</evidence>
<protein>
    <submittedName>
        <fullName evidence="3">Phosphoglycerate mutase family</fullName>
    </submittedName>
</protein>
<dbReference type="OrthoDB" id="9782128at2"/>
<evidence type="ECO:0000313" key="4">
    <source>
        <dbReference type="Proteomes" id="UP000185473"/>
    </source>
</evidence>
<keyword evidence="4" id="KW-1185">Reference proteome</keyword>
<dbReference type="CDD" id="cd07067">
    <property type="entry name" value="HP_PGM_like"/>
    <property type="match status" value="1"/>
</dbReference>